<dbReference type="GeneID" id="105159863"/>
<dbReference type="AlphaFoldDB" id="A0A6I9SX34"/>
<dbReference type="KEGG" id="sind:105159863"/>
<gene>
    <name evidence="3" type="primary">LOC105159863</name>
</gene>
<protein>
    <submittedName>
        <fullName evidence="3">Uncharacterized protein LOC105159863</fullName>
    </submittedName>
</protein>
<dbReference type="InParanoid" id="A0A6I9SX34"/>
<dbReference type="PANTHER" id="PTHR34567:SF3">
    <property type="entry name" value="FK506-BINDING-LIKE PROTEIN"/>
    <property type="match status" value="1"/>
</dbReference>
<dbReference type="Proteomes" id="UP000504604">
    <property type="component" value="Linkage group LG4"/>
</dbReference>
<dbReference type="PANTHER" id="PTHR34567">
    <property type="entry name" value="FK506-BINDING-LIKE PROTEIN"/>
    <property type="match status" value="1"/>
</dbReference>
<evidence type="ECO:0000313" key="3">
    <source>
        <dbReference type="RefSeq" id="XP_011075372.1"/>
    </source>
</evidence>
<dbReference type="FunCoup" id="A0A6I9SX34">
    <property type="interactions" value="138"/>
</dbReference>
<dbReference type="RefSeq" id="XP_011075372.1">
    <property type="nucleotide sequence ID" value="XM_011077070.2"/>
</dbReference>
<keyword evidence="2" id="KW-1185">Reference proteome</keyword>
<feature type="region of interest" description="Disordered" evidence="1">
    <location>
        <begin position="1"/>
        <end position="27"/>
    </location>
</feature>
<feature type="compositionally biased region" description="Basic and acidic residues" evidence="1">
    <location>
        <begin position="1"/>
        <end position="13"/>
    </location>
</feature>
<proteinExistence type="predicted"/>
<dbReference type="OrthoDB" id="1899291at2759"/>
<organism evidence="2 3">
    <name type="scientific">Sesamum indicum</name>
    <name type="common">Oriental sesame</name>
    <name type="synonym">Sesamum orientale</name>
    <dbReference type="NCBI Taxonomy" id="4182"/>
    <lineage>
        <taxon>Eukaryota</taxon>
        <taxon>Viridiplantae</taxon>
        <taxon>Streptophyta</taxon>
        <taxon>Embryophyta</taxon>
        <taxon>Tracheophyta</taxon>
        <taxon>Spermatophyta</taxon>
        <taxon>Magnoliopsida</taxon>
        <taxon>eudicotyledons</taxon>
        <taxon>Gunneridae</taxon>
        <taxon>Pentapetalae</taxon>
        <taxon>asterids</taxon>
        <taxon>lamiids</taxon>
        <taxon>Lamiales</taxon>
        <taxon>Pedaliaceae</taxon>
        <taxon>Sesamum</taxon>
    </lineage>
</organism>
<evidence type="ECO:0000256" key="1">
    <source>
        <dbReference type="SAM" id="MobiDB-lite"/>
    </source>
</evidence>
<name>A0A6I9SX34_SESIN</name>
<evidence type="ECO:0000313" key="2">
    <source>
        <dbReference type="Proteomes" id="UP000504604"/>
    </source>
</evidence>
<reference evidence="3" key="1">
    <citation type="submission" date="2025-08" db="UniProtKB">
        <authorList>
            <consortium name="RefSeq"/>
        </authorList>
    </citation>
    <scope>IDENTIFICATION</scope>
</reference>
<accession>A0A6I9SX34</accession>
<sequence>MDSRRRQKWDNYRRSQNKRPPRGTCSWQPTVPSWEKEFCKVVGSLDWETLLQMKRFMHLYENVIKWNDSAGEEALSNAKKRFWAEINGLPCDISLPDPDLYIDKIDWDSEVDPKMQADIEFEPMISKADEDHDPVVIFGDSLLPNREYSVTGWGDDEENFKVPAKSSSANHGDPWEQNWGNSFDNGAATGWSDYCNNAWKLGDGSGPTGYISWDAGGWSNNRSLNCANNNVTYERRPDIEHEIAGAEQATWNDNKLTRVNTNRYVSSDRKLRVQGNERYMNYKSTNENGRHKAAYWGQRTVTDKRRNSREWNSFGSCRPVSHRAAISVGQTWNQ</sequence>